<dbReference type="Proteomes" id="UP000095395">
    <property type="component" value="Unassembled WGS sequence"/>
</dbReference>
<keyword evidence="3" id="KW-1003">Cell membrane</keyword>
<sequence>MKKITVTKKTTAKVVGGLAKYIVLIFIFAFLLFPVYWMLVTALKTNIESYRLVPTLWPETISLDGFKTLISDGKFLVYYKNNIIVSAMAAVIICFISVFAGYALSRFHFKWNKMLLATFAFAQMMPVISRLISLYTILRKLNLTDTHIGLVLAISATQVPFTVSLMASFFDGIPGELEEAASIDGSGRFYTLFHIIMPLVVPGLLAVGVYSFLMTWDDYLHAITLIRSNDLWTLSQGLKLTYLGEVSDWQLINSASTLGTVPMIFVFFFFQKYMIKGLTAGAVKG</sequence>
<feature type="transmembrane region" description="Helical" evidence="7">
    <location>
        <begin position="150"/>
        <end position="170"/>
    </location>
</feature>
<evidence type="ECO:0000256" key="3">
    <source>
        <dbReference type="ARBA" id="ARBA00022475"/>
    </source>
</evidence>
<feature type="transmembrane region" description="Helical" evidence="7">
    <location>
        <begin position="21"/>
        <end position="39"/>
    </location>
</feature>
<organism evidence="9 10">
    <name type="scientific">Roseburia inulinivorans</name>
    <dbReference type="NCBI Taxonomy" id="360807"/>
    <lineage>
        <taxon>Bacteria</taxon>
        <taxon>Bacillati</taxon>
        <taxon>Bacillota</taxon>
        <taxon>Clostridia</taxon>
        <taxon>Lachnospirales</taxon>
        <taxon>Lachnospiraceae</taxon>
        <taxon>Roseburia</taxon>
    </lineage>
</organism>
<dbReference type="AlphaFoldDB" id="A0A174FW31"/>
<dbReference type="Gene3D" id="1.10.3720.10">
    <property type="entry name" value="MetI-like"/>
    <property type="match status" value="1"/>
</dbReference>
<dbReference type="CDD" id="cd06261">
    <property type="entry name" value="TM_PBP2"/>
    <property type="match status" value="1"/>
</dbReference>
<gene>
    <name evidence="9" type="primary">ycjP_13</name>
    <name evidence="9" type="ORF">ERS852392_03428</name>
</gene>
<comment type="similarity">
    <text evidence="7">Belongs to the binding-protein-dependent transport system permease family.</text>
</comment>
<evidence type="ECO:0000313" key="9">
    <source>
        <dbReference type="EMBL" id="CUO52750.1"/>
    </source>
</evidence>
<evidence type="ECO:0000256" key="1">
    <source>
        <dbReference type="ARBA" id="ARBA00004651"/>
    </source>
</evidence>
<proteinExistence type="inferred from homology"/>
<keyword evidence="2 7" id="KW-0813">Transport</keyword>
<evidence type="ECO:0000256" key="4">
    <source>
        <dbReference type="ARBA" id="ARBA00022692"/>
    </source>
</evidence>
<dbReference type="PROSITE" id="PS50928">
    <property type="entry name" value="ABC_TM1"/>
    <property type="match status" value="1"/>
</dbReference>
<evidence type="ECO:0000256" key="6">
    <source>
        <dbReference type="ARBA" id="ARBA00023136"/>
    </source>
</evidence>
<reference evidence="9 10" key="1">
    <citation type="submission" date="2015-09" db="EMBL/GenBank/DDBJ databases">
        <authorList>
            <consortium name="Pathogen Informatics"/>
        </authorList>
    </citation>
    <scope>NUCLEOTIDE SEQUENCE [LARGE SCALE GENOMIC DNA]</scope>
    <source>
        <strain evidence="9 10">2789STDY5608835</strain>
    </source>
</reference>
<dbReference type="GO" id="GO:0005886">
    <property type="term" value="C:plasma membrane"/>
    <property type="evidence" value="ECO:0007669"/>
    <property type="project" value="UniProtKB-SubCell"/>
</dbReference>
<keyword evidence="4 7" id="KW-0812">Transmembrane</keyword>
<evidence type="ECO:0000256" key="2">
    <source>
        <dbReference type="ARBA" id="ARBA00022448"/>
    </source>
</evidence>
<evidence type="ECO:0000313" key="10">
    <source>
        <dbReference type="Proteomes" id="UP000095395"/>
    </source>
</evidence>
<evidence type="ECO:0000259" key="8">
    <source>
        <dbReference type="PROSITE" id="PS50928"/>
    </source>
</evidence>
<dbReference type="InterPro" id="IPR050901">
    <property type="entry name" value="BP-dep_ABC_trans_perm"/>
</dbReference>
<accession>A0A174FW31</accession>
<feature type="transmembrane region" description="Helical" evidence="7">
    <location>
        <begin position="83"/>
        <end position="104"/>
    </location>
</feature>
<evidence type="ECO:0000256" key="7">
    <source>
        <dbReference type="RuleBase" id="RU363032"/>
    </source>
</evidence>
<dbReference type="PANTHER" id="PTHR32243:SF18">
    <property type="entry name" value="INNER MEMBRANE ABC TRANSPORTER PERMEASE PROTEIN YCJP"/>
    <property type="match status" value="1"/>
</dbReference>
<evidence type="ECO:0000256" key="5">
    <source>
        <dbReference type="ARBA" id="ARBA00022989"/>
    </source>
</evidence>
<dbReference type="Pfam" id="PF00528">
    <property type="entry name" value="BPD_transp_1"/>
    <property type="match status" value="1"/>
</dbReference>
<keyword evidence="6 7" id="KW-0472">Membrane</keyword>
<feature type="transmembrane region" description="Helical" evidence="7">
    <location>
        <begin position="191"/>
        <end position="213"/>
    </location>
</feature>
<keyword evidence="5 7" id="KW-1133">Transmembrane helix</keyword>
<feature type="transmembrane region" description="Helical" evidence="7">
    <location>
        <begin position="116"/>
        <end position="138"/>
    </location>
</feature>
<feature type="domain" description="ABC transmembrane type-1" evidence="8">
    <location>
        <begin position="79"/>
        <end position="270"/>
    </location>
</feature>
<dbReference type="RefSeq" id="WP_055303426.1">
    <property type="nucleotide sequence ID" value="NZ_CYYR01000041.1"/>
</dbReference>
<dbReference type="InterPro" id="IPR035906">
    <property type="entry name" value="MetI-like_sf"/>
</dbReference>
<dbReference type="PANTHER" id="PTHR32243">
    <property type="entry name" value="MALTOSE TRANSPORT SYSTEM PERMEASE-RELATED"/>
    <property type="match status" value="1"/>
</dbReference>
<dbReference type="GO" id="GO:0055085">
    <property type="term" value="P:transmembrane transport"/>
    <property type="evidence" value="ECO:0007669"/>
    <property type="project" value="InterPro"/>
</dbReference>
<feature type="transmembrane region" description="Helical" evidence="7">
    <location>
        <begin position="251"/>
        <end position="270"/>
    </location>
</feature>
<name>A0A174FW31_9FIRM</name>
<dbReference type="SUPFAM" id="SSF161098">
    <property type="entry name" value="MetI-like"/>
    <property type="match status" value="1"/>
</dbReference>
<dbReference type="EMBL" id="CYYR01000041">
    <property type="protein sequence ID" value="CUO52750.1"/>
    <property type="molecule type" value="Genomic_DNA"/>
</dbReference>
<dbReference type="InterPro" id="IPR000515">
    <property type="entry name" value="MetI-like"/>
</dbReference>
<comment type="subcellular location">
    <subcellularLocation>
        <location evidence="1 7">Cell membrane</location>
        <topology evidence="1 7">Multi-pass membrane protein</topology>
    </subcellularLocation>
</comment>
<protein>
    <submittedName>
        <fullName evidence="9">Inner membrane ABC transporter permease protein ycjP</fullName>
    </submittedName>
</protein>